<dbReference type="EMBL" id="LAZR01034138">
    <property type="protein sequence ID" value="KKL46154.1"/>
    <property type="molecule type" value="Genomic_DNA"/>
</dbReference>
<protein>
    <submittedName>
        <fullName evidence="1">Uncharacterized protein</fullName>
    </submittedName>
</protein>
<sequence length="34" mass="4119">MIYLGFDHVRLQTVARYKDQRLILQETECSHKII</sequence>
<gene>
    <name evidence="1" type="ORF">LCGC14_2348420</name>
</gene>
<proteinExistence type="predicted"/>
<name>A0A0F9CAN5_9ZZZZ</name>
<evidence type="ECO:0000313" key="1">
    <source>
        <dbReference type="EMBL" id="KKL46154.1"/>
    </source>
</evidence>
<comment type="caution">
    <text evidence="1">The sequence shown here is derived from an EMBL/GenBank/DDBJ whole genome shotgun (WGS) entry which is preliminary data.</text>
</comment>
<reference evidence="1" key="1">
    <citation type="journal article" date="2015" name="Nature">
        <title>Complex archaea that bridge the gap between prokaryotes and eukaryotes.</title>
        <authorList>
            <person name="Spang A."/>
            <person name="Saw J.H."/>
            <person name="Jorgensen S.L."/>
            <person name="Zaremba-Niedzwiedzka K."/>
            <person name="Martijn J."/>
            <person name="Lind A.E."/>
            <person name="van Eijk R."/>
            <person name="Schleper C."/>
            <person name="Guy L."/>
            <person name="Ettema T.J."/>
        </authorList>
    </citation>
    <scope>NUCLEOTIDE SEQUENCE</scope>
</reference>
<accession>A0A0F9CAN5</accession>
<feature type="non-terminal residue" evidence="1">
    <location>
        <position position="34"/>
    </location>
</feature>
<organism evidence="1">
    <name type="scientific">marine sediment metagenome</name>
    <dbReference type="NCBI Taxonomy" id="412755"/>
    <lineage>
        <taxon>unclassified sequences</taxon>
        <taxon>metagenomes</taxon>
        <taxon>ecological metagenomes</taxon>
    </lineage>
</organism>
<dbReference type="AlphaFoldDB" id="A0A0F9CAN5"/>